<keyword evidence="2" id="KW-0812">Transmembrane</keyword>
<accession>A0AAE2SAX3</accession>
<sequence>MRRLFLLILTMLPLGLLAAEQDDQRLFTEANDLFARANAEALVNPSKAQELYQASILKYQFLIEQRKLNSAELQMNLGNAYFSSGETGRAMLHYQRAQALDPLNDEVRHNLEYVRSLTIDELPETTMQRVKHALSFWHRWPVALRGSLFAVGHLSFWALVAWSLYRRGRWLYGGLAVSGLLSVLFGVSLLVSHQAWDNPVDGVVVEREVIARQGDGIIYDNAFSSPLHAGTEFEVLERRGDWYHIQLLNGDSCWLPTNSSELVR</sequence>
<protein>
    <submittedName>
        <fullName evidence="4">Tetratricopeptide repeat protein</fullName>
    </submittedName>
</protein>
<feature type="transmembrane region" description="Helical" evidence="2">
    <location>
        <begin position="142"/>
        <end position="164"/>
    </location>
</feature>
<feature type="signal peptide" evidence="3">
    <location>
        <begin position="1"/>
        <end position="18"/>
    </location>
</feature>
<gene>
    <name evidence="4" type="ORF">JIN83_05135</name>
</gene>
<name>A0AAE2SAX3_9BACT</name>
<proteinExistence type="predicted"/>
<keyword evidence="3" id="KW-0732">Signal</keyword>
<organism evidence="4 5">
    <name type="scientific">Oceaniferula flava</name>
    <dbReference type="NCBI Taxonomy" id="2800421"/>
    <lineage>
        <taxon>Bacteria</taxon>
        <taxon>Pseudomonadati</taxon>
        <taxon>Verrucomicrobiota</taxon>
        <taxon>Verrucomicrobiia</taxon>
        <taxon>Verrucomicrobiales</taxon>
        <taxon>Verrucomicrobiaceae</taxon>
        <taxon>Oceaniferula</taxon>
    </lineage>
</organism>
<evidence type="ECO:0000313" key="5">
    <source>
        <dbReference type="Proteomes" id="UP000634206"/>
    </source>
</evidence>
<dbReference type="SMART" id="SM00028">
    <property type="entry name" value="TPR"/>
    <property type="match status" value="1"/>
</dbReference>
<evidence type="ECO:0000313" key="4">
    <source>
        <dbReference type="EMBL" id="MBK1854329.1"/>
    </source>
</evidence>
<dbReference type="Proteomes" id="UP000634206">
    <property type="component" value="Unassembled WGS sequence"/>
</dbReference>
<dbReference type="AlphaFoldDB" id="A0AAE2SAX3"/>
<keyword evidence="1" id="KW-0802">TPR repeat</keyword>
<feature type="transmembrane region" description="Helical" evidence="2">
    <location>
        <begin position="171"/>
        <end position="191"/>
    </location>
</feature>
<dbReference type="PROSITE" id="PS50005">
    <property type="entry name" value="TPR"/>
    <property type="match status" value="1"/>
</dbReference>
<dbReference type="RefSeq" id="WP_309488934.1">
    <property type="nucleotide sequence ID" value="NZ_JAENIG010000002.1"/>
</dbReference>
<reference evidence="4" key="1">
    <citation type="submission" date="2021-01" db="EMBL/GenBank/DDBJ databases">
        <title>Modified the classification status of verrucomicrobia.</title>
        <authorList>
            <person name="Feng X."/>
        </authorList>
    </citation>
    <scope>NUCLEOTIDE SEQUENCE</scope>
    <source>
        <strain evidence="4">5K15</strain>
    </source>
</reference>
<evidence type="ECO:0000256" key="2">
    <source>
        <dbReference type="SAM" id="Phobius"/>
    </source>
</evidence>
<dbReference type="SUPFAM" id="SSF81901">
    <property type="entry name" value="HCP-like"/>
    <property type="match status" value="1"/>
</dbReference>
<keyword evidence="5" id="KW-1185">Reference proteome</keyword>
<dbReference type="Gene3D" id="1.25.40.10">
    <property type="entry name" value="Tetratricopeptide repeat domain"/>
    <property type="match status" value="1"/>
</dbReference>
<keyword evidence="2" id="KW-1133">Transmembrane helix</keyword>
<evidence type="ECO:0000256" key="3">
    <source>
        <dbReference type="SAM" id="SignalP"/>
    </source>
</evidence>
<dbReference type="InterPro" id="IPR019734">
    <property type="entry name" value="TPR_rpt"/>
</dbReference>
<feature type="repeat" description="TPR" evidence="1">
    <location>
        <begin position="71"/>
        <end position="104"/>
    </location>
</feature>
<dbReference type="InterPro" id="IPR011990">
    <property type="entry name" value="TPR-like_helical_dom_sf"/>
</dbReference>
<dbReference type="EMBL" id="JAENIG010000002">
    <property type="protein sequence ID" value="MBK1854329.1"/>
    <property type="molecule type" value="Genomic_DNA"/>
</dbReference>
<evidence type="ECO:0000256" key="1">
    <source>
        <dbReference type="PROSITE-ProRule" id="PRU00339"/>
    </source>
</evidence>
<comment type="caution">
    <text evidence="4">The sequence shown here is derived from an EMBL/GenBank/DDBJ whole genome shotgun (WGS) entry which is preliminary data.</text>
</comment>
<keyword evidence="2" id="KW-0472">Membrane</keyword>
<feature type="chain" id="PRO_5042193605" evidence="3">
    <location>
        <begin position="19"/>
        <end position="264"/>
    </location>
</feature>